<comment type="caution">
    <text evidence="2">The sequence shown here is derived from an EMBL/GenBank/DDBJ whole genome shotgun (WGS) entry which is preliminary data.</text>
</comment>
<evidence type="ECO:0000313" key="2">
    <source>
        <dbReference type="EMBL" id="SDL45646.1"/>
    </source>
</evidence>
<sequence length="388" mass="44598">MAKKLTQFSILLSSPSDLESERNEIPQVISELNQTYGNSNNIHFELIKWETHSAPGISKEYTQQIINQDIGNDYDIFIGIIWKKFGTKTAKANSGTEEEFLNALKRYENGENIQILFYFKSEAIPFNEIDPEQISKINNFKEGLKQNNVLFWNFNNIEELKNQLRIHIPKRTDSLLVNSNNSIIRSSEDENGSFDFIDSNEFGILDFVIQFEDYLANANLALNGITEATNVISEEFKNKTNELDRLQKLPNFNRNQLVGILSRTAKSVDNYTNRLITETPLYQDNFESAIKVGTLYLNSITKENIEENRESLEDLLESVKVLKSNIPNAINGMIGFYDVIKGLPNLYSVFTKSKNKLISQLETLNTTLKHSYDLTHEFEGEIEYKLKI</sequence>
<evidence type="ECO:0000313" key="3">
    <source>
        <dbReference type="Proteomes" id="UP000199242"/>
    </source>
</evidence>
<dbReference type="Pfam" id="PF13271">
    <property type="entry name" value="DUF4062"/>
    <property type="match status" value="1"/>
</dbReference>
<dbReference type="EMBL" id="FNHD01000001">
    <property type="protein sequence ID" value="SDL45646.1"/>
    <property type="molecule type" value="Genomic_DNA"/>
</dbReference>
<reference evidence="2 3" key="1">
    <citation type="submission" date="2016-10" db="EMBL/GenBank/DDBJ databases">
        <authorList>
            <person name="Varghese N."/>
            <person name="Submissions S."/>
        </authorList>
    </citation>
    <scope>NUCLEOTIDE SEQUENCE [LARGE SCALE GENOMIC DNA]</scope>
    <source>
        <strain evidence="2 3">CGMCC 1.10941</strain>
    </source>
</reference>
<dbReference type="InterPro" id="IPR025139">
    <property type="entry name" value="DUF4062"/>
</dbReference>
<accession>A0ABY0QPU6</accession>
<protein>
    <recommendedName>
        <fullName evidence="1">DUF4062 domain-containing protein</fullName>
    </recommendedName>
</protein>
<organism evidence="2 3">
    <name type="scientific">Chryseobacterium taihuense</name>
    <dbReference type="NCBI Taxonomy" id="1141221"/>
    <lineage>
        <taxon>Bacteria</taxon>
        <taxon>Pseudomonadati</taxon>
        <taxon>Bacteroidota</taxon>
        <taxon>Flavobacteriia</taxon>
        <taxon>Flavobacteriales</taxon>
        <taxon>Weeksellaceae</taxon>
        <taxon>Chryseobacterium group</taxon>
        <taxon>Chryseobacterium</taxon>
    </lineage>
</organism>
<feature type="domain" description="DUF4062" evidence="1">
    <location>
        <begin position="10"/>
        <end position="103"/>
    </location>
</feature>
<keyword evidence="3" id="KW-1185">Reference proteome</keyword>
<gene>
    <name evidence="2" type="ORF">SAMN05216273_101244</name>
</gene>
<dbReference type="RefSeq" id="WP_176764849.1">
    <property type="nucleotide sequence ID" value="NZ_FNHD01000001.1"/>
</dbReference>
<evidence type="ECO:0000259" key="1">
    <source>
        <dbReference type="Pfam" id="PF13271"/>
    </source>
</evidence>
<name>A0ABY0QPU6_9FLAO</name>
<proteinExistence type="predicted"/>
<dbReference type="Proteomes" id="UP000199242">
    <property type="component" value="Unassembled WGS sequence"/>
</dbReference>